<dbReference type="InterPro" id="IPR006279">
    <property type="entry name" value="SoxD"/>
</dbReference>
<dbReference type="Proteomes" id="UP001284601">
    <property type="component" value="Unassembled WGS sequence"/>
</dbReference>
<protein>
    <submittedName>
        <fullName evidence="1">Sarcosine oxidase subunit delta</fullName>
    </submittedName>
</protein>
<accession>A0ABU4HL81</accession>
<dbReference type="RefSeq" id="WP_318596328.1">
    <property type="nucleotide sequence ID" value="NZ_JAWSTH010000012.1"/>
</dbReference>
<reference evidence="2" key="1">
    <citation type="submission" date="2023-07" db="EMBL/GenBank/DDBJ databases">
        <title>Conexibacter stalactiti sp. nov., isolated from stalactites in a lava cave and emended description of the genus Conexibacter.</title>
        <authorList>
            <person name="Lee S.D."/>
        </authorList>
    </citation>
    <scope>NUCLEOTIDE SEQUENCE [LARGE SCALE GENOMIC DNA]</scope>
    <source>
        <strain evidence="2">KCTC 39840</strain>
    </source>
</reference>
<dbReference type="Pfam" id="PF04267">
    <property type="entry name" value="SoxD"/>
    <property type="match status" value="1"/>
</dbReference>
<keyword evidence="2" id="KW-1185">Reference proteome</keyword>
<name>A0ABU4HL81_9ACTN</name>
<gene>
    <name evidence="1" type="ORF">R7226_06975</name>
</gene>
<dbReference type="Gene3D" id="3.30.2270.10">
    <property type="entry name" value="Folate-binding superfamily"/>
    <property type="match status" value="1"/>
</dbReference>
<proteinExistence type="predicted"/>
<sequence length="96" mass="10751">MSFLLTCPNCGVREVADFGFGGEVSPRPASRPESLRALAASAYFRRNVAGVQREWWVHRSGCGQWFLAERDTRTNDVKWTARPDEAPAATREPVRA</sequence>
<organism evidence="1 2">
    <name type="scientific">Conexibacter stalactiti</name>
    <dbReference type="NCBI Taxonomy" id="1940611"/>
    <lineage>
        <taxon>Bacteria</taxon>
        <taxon>Bacillati</taxon>
        <taxon>Actinomycetota</taxon>
        <taxon>Thermoleophilia</taxon>
        <taxon>Solirubrobacterales</taxon>
        <taxon>Conexibacteraceae</taxon>
        <taxon>Conexibacter</taxon>
    </lineage>
</organism>
<dbReference type="InterPro" id="IPR038561">
    <property type="entry name" value="SoxD_sf"/>
</dbReference>
<reference evidence="1 2" key="2">
    <citation type="submission" date="2023-10" db="EMBL/GenBank/DDBJ databases">
        <authorList>
            <person name="Han X.F."/>
        </authorList>
    </citation>
    <scope>NUCLEOTIDE SEQUENCE [LARGE SCALE GENOMIC DNA]</scope>
    <source>
        <strain evidence="1 2">KCTC 39840</strain>
    </source>
</reference>
<dbReference type="EMBL" id="JAWSTH010000012">
    <property type="protein sequence ID" value="MDW5594070.1"/>
    <property type="molecule type" value="Genomic_DNA"/>
</dbReference>
<comment type="caution">
    <text evidence="1">The sequence shown here is derived from an EMBL/GenBank/DDBJ whole genome shotgun (WGS) entry which is preliminary data.</text>
</comment>
<evidence type="ECO:0000313" key="2">
    <source>
        <dbReference type="Proteomes" id="UP001284601"/>
    </source>
</evidence>
<evidence type="ECO:0000313" key="1">
    <source>
        <dbReference type="EMBL" id="MDW5594070.1"/>
    </source>
</evidence>